<protein>
    <recommendedName>
        <fullName evidence="3">Transposase</fullName>
    </recommendedName>
</protein>
<reference evidence="1 2" key="1">
    <citation type="journal article" date="2019" name="J Genomics">
        <title>The Draft Genome of a Hydrogen-producing Cyanobacterium, Arthrospira platensis NIES-46.</title>
        <authorList>
            <person name="Suzuki S."/>
            <person name="Yamaguchi H."/>
            <person name="Kawachi M."/>
        </authorList>
    </citation>
    <scope>NUCLEOTIDE SEQUENCE [LARGE SCALE GENOMIC DNA]</scope>
    <source>
        <strain evidence="1 2">NIES-46</strain>
    </source>
</reference>
<evidence type="ECO:0000313" key="2">
    <source>
        <dbReference type="Proteomes" id="UP000326169"/>
    </source>
</evidence>
<organism evidence="1 2">
    <name type="scientific">Limnospira platensis NIES-46</name>
    <dbReference type="NCBI Taxonomy" id="1236695"/>
    <lineage>
        <taxon>Bacteria</taxon>
        <taxon>Bacillati</taxon>
        <taxon>Cyanobacteriota</taxon>
        <taxon>Cyanophyceae</taxon>
        <taxon>Oscillatoriophycideae</taxon>
        <taxon>Oscillatoriales</taxon>
        <taxon>Sirenicapillariaceae</taxon>
        <taxon>Limnospira</taxon>
    </lineage>
</organism>
<evidence type="ECO:0000313" key="1">
    <source>
        <dbReference type="EMBL" id="GCE96655.1"/>
    </source>
</evidence>
<accession>A0A5M3TDZ6</accession>
<proteinExistence type="predicted"/>
<dbReference type="Proteomes" id="UP000326169">
    <property type="component" value="Unassembled WGS sequence"/>
</dbReference>
<dbReference type="EMBL" id="BIMW01000217">
    <property type="protein sequence ID" value="GCE96655.1"/>
    <property type="molecule type" value="Genomic_DNA"/>
</dbReference>
<keyword evidence="2" id="KW-1185">Reference proteome</keyword>
<name>A0A5M3TDZ6_LIMPL</name>
<sequence>MVVILGLVICIQDLPKNDFLSLGKELIFHISVDLKNKEVQFL</sequence>
<comment type="caution">
    <text evidence="1">The sequence shown here is derived from an EMBL/GenBank/DDBJ whole genome shotgun (WGS) entry which is preliminary data.</text>
</comment>
<evidence type="ECO:0008006" key="3">
    <source>
        <dbReference type="Google" id="ProtNLM"/>
    </source>
</evidence>
<gene>
    <name evidence="1" type="ORF">NIES46_47270</name>
</gene>